<feature type="domain" description="DyP dimeric alpha+beta barrel" evidence="6">
    <location>
        <begin position="23"/>
        <end position="167"/>
    </location>
</feature>
<keyword evidence="4" id="KW-0560">Oxidoreductase</keyword>
<keyword evidence="5" id="KW-0408">Iron</keyword>
<comment type="cofactor">
    <cofactor evidence="1">
        <name>heme b</name>
        <dbReference type="ChEBI" id="CHEBI:60344"/>
    </cofactor>
</comment>
<keyword evidence="8" id="KW-1185">Reference proteome</keyword>
<evidence type="ECO:0000256" key="2">
    <source>
        <dbReference type="ARBA" id="ARBA00022559"/>
    </source>
</evidence>
<accession>A0ABU8XH21</accession>
<dbReference type="RefSeq" id="WP_340338350.1">
    <property type="nucleotide sequence ID" value="NZ_JBBKZS010000015.1"/>
</dbReference>
<dbReference type="PROSITE" id="PS51404">
    <property type="entry name" value="DYP_PEROXIDASE"/>
    <property type="match status" value="1"/>
</dbReference>
<organism evidence="7 8">
    <name type="scientific">Variovorax robiniae</name>
    <dbReference type="NCBI Taxonomy" id="1836199"/>
    <lineage>
        <taxon>Bacteria</taxon>
        <taxon>Pseudomonadati</taxon>
        <taxon>Pseudomonadota</taxon>
        <taxon>Betaproteobacteria</taxon>
        <taxon>Burkholderiales</taxon>
        <taxon>Comamonadaceae</taxon>
        <taxon>Variovorax</taxon>
    </lineage>
</organism>
<name>A0ABU8XH21_9BURK</name>
<evidence type="ECO:0000256" key="3">
    <source>
        <dbReference type="ARBA" id="ARBA00022723"/>
    </source>
</evidence>
<dbReference type="InterPro" id="IPR049509">
    <property type="entry name" value="DyP_N"/>
</dbReference>
<dbReference type="SUPFAM" id="SSF54909">
    <property type="entry name" value="Dimeric alpha+beta barrel"/>
    <property type="match status" value="1"/>
</dbReference>
<evidence type="ECO:0000256" key="4">
    <source>
        <dbReference type="ARBA" id="ARBA00023002"/>
    </source>
</evidence>
<evidence type="ECO:0000256" key="5">
    <source>
        <dbReference type="ARBA" id="ARBA00023004"/>
    </source>
</evidence>
<proteinExistence type="predicted"/>
<dbReference type="InterPro" id="IPR011008">
    <property type="entry name" value="Dimeric_a/b-barrel"/>
</dbReference>
<protein>
    <recommendedName>
        <fullName evidence="6">DyP dimeric alpha+beta barrel domain-containing protein</fullName>
    </recommendedName>
</protein>
<keyword evidence="3" id="KW-0479">Metal-binding</keyword>
<evidence type="ECO:0000313" key="8">
    <source>
        <dbReference type="Proteomes" id="UP001367030"/>
    </source>
</evidence>
<dbReference type="PANTHER" id="PTHR30521">
    <property type="entry name" value="DEFERROCHELATASE/PEROXIDASE"/>
    <property type="match status" value="1"/>
</dbReference>
<evidence type="ECO:0000313" key="7">
    <source>
        <dbReference type="EMBL" id="MEJ8858289.1"/>
    </source>
</evidence>
<reference evidence="7 8" key="1">
    <citation type="submission" date="2024-03" db="EMBL/GenBank/DDBJ databases">
        <title>Novel species of the genus Variovorax.</title>
        <authorList>
            <person name="Liu Q."/>
            <person name="Xin Y.-H."/>
        </authorList>
    </citation>
    <scope>NUCLEOTIDE SEQUENCE [LARGE SCALE GENOMIC DNA]</scope>
    <source>
        <strain evidence="7 8">KACC 18901</strain>
    </source>
</reference>
<sequence>MSALPAGNAAARVAGDPGVDLSDVQGNILRGYRKKRVRHLTAQVIDAGQARAWIAAIVGPDRSLAPEITDAAHWGQQPPEVCFNLGITFTGLQALGLPASTTESFPEAYREGMAARATKVGDWDRSAPAYWQPWFQSADAVHFIVSLHADTAALLDAFEKSLTSGLAARAFRVCGRNDGAFFNGDEVHFGYRDNISQPRFANISPPGKYDDQPTAPLGTVLLGYPTALEQLTWTLPNPPVLGRNGAFNAFRVLEQDVVAFEQYLDSAAAQLLDSPLADELLPTGQIGDGSPAARLAAMREVVAAKMLGRWRNGTPLALSPRDPDQRVSDTDFDYIDDPAGLRCPIGSHTRRVNPRNARIVQRVANHTRRLIRRGIPYGPPYDHAHPDANAGAERGLLGSFICADLSAQFEAIQYDWINLGLQDPRITGSNDPMLGANEGDAGWFDVPTAKGTIRLRGVPRLVRTRGGAYTFLPGISALRWIGSHGG</sequence>
<dbReference type="InterPro" id="IPR006314">
    <property type="entry name" value="Dyp_peroxidase"/>
</dbReference>
<evidence type="ECO:0000256" key="1">
    <source>
        <dbReference type="ARBA" id="ARBA00001970"/>
    </source>
</evidence>
<comment type="caution">
    <text evidence="7">The sequence shown here is derived from an EMBL/GenBank/DDBJ whole genome shotgun (WGS) entry which is preliminary data.</text>
</comment>
<dbReference type="Proteomes" id="UP001367030">
    <property type="component" value="Unassembled WGS sequence"/>
</dbReference>
<dbReference type="PANTHER" id="PTHR30521:SF5">
    <property type="entry name" value="BLR4509 PROTEIN"/>
    <property type="match status" value="1"/>
</dbReference>
<evidence type="ECO:0000259" key="6">
    <source>
        <dbReference type="Pfam" id="PF21105"/>
    </source>
</evidence>
<keyword evidence="2" id="KW-0575">Peroxidase</keyword>
<gene>
    <name evidence="7" type="ORF">WKW79_27220</name>
</gene>
<dbReference type="EMBL" id="JBBKZS010000015">
    <property type="protein sequence ID" value="MEJ8858289.1"/>
    <property type="molecule type" value="Genomic_DNA"/>
</dbReference>
<dbReference type="Pfam" id="PF21105">
    <property type="entry name" value="DyP_N"/>
    <property type="match status" value="1"/>
</dbReference>